<gene>
    <name evidence="1" type="ordered locus">SPAB_03568</name>
</gene>
<proteinExistence type="predicted"/>
<organism evidence="1 2">
    <name type="scientific">Salmonella paratyphi B (strain ATCC BAA-1250 / SPB7)</name>
    <dbReference type="NCBI Taxonomy" id="1016998"/>
    <lineage>
        <taxon>Bacteria</taxon>
        <taxon>Pseudomonadati</taxon>
        <taxon>Pseudomonadota</taxon>
        <taxon>Gammaproteobacteria</taxon>
        <taxon>Enterobacterales</taxon>
        <taxon>Enterobacteriaceae</taxon>
        <taxon>Salmonella</taxon>
    </lineage>
</organism>
<accession>A0A6C6Z673</accession>
<reference evidence="1 2" key="1">
    <citation type="submission" date="2007-11" db="EMBL/GenBank/DDBJ databases">
        <authorList>
            <consortium name="The Salmonella enterica serovar Paratyphi B Genome Sequencing Project"/>
            <person name="McClelland M."/>
            <person name="Sanderson E.K."/>
            <person name="Porwollik S."/>
            <person name="Spieth J."/>
            <person name="Clifton W.S."/>
            <person name="Fulton R."/>
            <person name="Cordes M."/>
            <person name="Wollam A."/>
            <person name="Shah N."/>
            <person name="Pepin K."/>
            <person name="Bhonagiri V."/>
            <person name="Nash W."/>
            <person name="Johnson M."/>
            <person name="Thiruvilangam P."/>
            <person name="Wilson R."/>
        </authorList>
    </citation>
    <scope>NUCLEOTIDE SEQUENCE [LARGE SCALE GENOMIC DNA]</scope>
    <source>
        <strain evidence="2">ATCC BAA-1250 / SPB7</strain>
    </source>
</reference>
<dbReference type="Proteomes" id="UP000008556">
    <property type="component" value="Chromosome"/>
</dbReference>
<protein>
    <submittedName>
        <fullName evidence="1">Uncharacterized protein</fullName>
    </submittedName>
</protein>
<dbReference type="KEGG" id="spq:SPAB_03568"/>
<dbReference type="EMBL" id="CP000886">
    <property type="protein sequence ID" value="ABX68909.1"/>
    <property type="molecule type" value="Genomic_DNA"/>
</dbReference>
<dbReference type="AlphaFoldDB" id="A0A6C6Z673"/>
<name>A0A6C6Z673_SALPB</name>
<evidence type="ECO:0000313" key="2">
    <source>
        <dbReference type="Proteomes" id="UP000008556"/>
    </source>
</evidence>
<evidence type="ECO:0000313" key="1">
    <source>
        <dbReference type="EMBL" id="ABX68909.1"/>
    </source>
</evidence>
<sequence>MVYISANNAENAPCQCVYLIDVYGLLRCLPAVLF</sequence>